<evidence type="ECO:0000313" key="4">
    <source>
        <dbReference type="Proteomes" id="UP001431209"/>
    </source>
</evidence>
<comment type="caution">
    <text evidence="3">The sequence shown here is derived from an EMBL/GenBank/DDBJ whole genome shotgun (WGS) entry which is preliminary data.</text>
</comment>
<dbReference type="InterPro" id="IPR027417">
    <property type="entry name" value="P-loop_NTPase"/>
</dbReference>
<dbReference type="GO" id="GO:0051301">
    <property type="term" value="P:cell division"/>
    <property type="evidence" value="ECO:0007669"/>
    <property type="project" value="UniProtKB-KW"/>
</dbReference>
<protein>
    <submittedName>
        <fullName evidence="3">Cell division cycle protein CDC48</fullName>
    </submittedName>
</protein>
<evidence type="ECO:0000259" key="2">
    <source>
        <dbReference type="SMART" id="SM00382"/>
    </source>
</evidence>
<dbReference type="InterPro" id="IPR025662">
    <property type="entry name" value="Sigma_54_int_dom_ATP-bd_1"/>
</dbReference>
<dbReference type="GO" id="GO:0016887">
    <property type="term" value="F:ATP hydrolysis activity"/>
    <property type="evidence" value="ECO:0007669"/>
    <property type="project" value="InterPro"/>
</dbReference>
<evidence type="ECO:0000313" key="3">
    <source>
        <dbReference type="EMBL" id="KAL0489085.1"/>
    </source>
</evidence>
<keyword evidence="3" id="KW-0132">Cell division</keyword>
<dbReference type="PROSITE" id="PS00674">
    <property type="entry name" value="AAA"/>
    <property type="match status" value="1"/>
</dbReference>
<dbReference type="PANTHER" id="PTHR23077:SF117">
    <property type="entry name" value="AAA+ ATPASE DOMAIN-CONTAINING PROTEIN"/>
    <property type="match status" value="1"/>
</dbReference>
<dbReference type="InterPro" id="IPR003959">
    <property type="entry name" value="ATPase_AAA_core"/>
</dbReference>
<gene>
    <name evidence="3" type="ORF">AKO1_009035</name>
</gene>
<evidence type="ECO:0000256" key="1">
    <source>
        <dbReference type="SAM" id="MobiDB-lite"/>
    </source>
</evidence>
<feature type="region of interest" description="Disordered" evidence="1">
    <location>
        <begin position="1"/>
        <end position="23"/>
    </location>
</feature>
<dbReference type="SUPFAM" id="SSF52540">
    <property type="entry name" value="P-loop containing nucleoside triphosphate hydrolases"/>
    <property type="match status" value="2"/>
</dbReference>
<dbReference type="InterPro" id="IPR003593">
    <property type="entry name" value="AAA+_ATPase"/>
</dbReference>
<dbReference type="Gene3D" id="1.10.8.60">
    <property type="match status" value="1"/>
</dbReference>
<dbReference type="EMBL" id="JAOPGA020001514">
    <property type="protein sequence ID" value="KAL0489085.1"/>
    <property type="molecule type" value="Genomic_DNA"/>
</dbReference>
<dbReference type="Gene3D" id="3.40.50.300">
    <property type="entry name" value="P-loop containing nucleotide triphosphate hydrolases"/>
    <property type="match status" value="2"/>
</dbReference>
<dbReference type="SMART" id="SM00382">
    <property type="entry name" value="AAA"/>
    <property type="match status" value="2"/>
</dbReference>
<accession>A0AAW2ZI00</accession>
<feature type="domain" description="AAA+ ATPase" evidence="2">
    <location>
        <begin position="248"/>
        <end position="375"/>
    </location>
</feature>
<name>A0AAW2ZI00_9EUKA</name>
<dbReference type="PANTHER" id="PTHR23077">
    <property type="entry name" value="AAA-FAMILY ATPASE"/>
    <property type="match status" value="1"/>
</dbReference>
<feature type="domain" description="AAA+ ATPase" evidence="2">
    <location>
        <begin position="488"/>
        <end position="629"/>
    </location>
</feature>
<keyword evidence="4" id="KW-1185">Reference proteome</keyword>
<organism evidence="3 4">
    <name type="scientific">Acrasis kona</name>
    <dbReference type="NCBI Taxonomy" id="1008807"/>
    <lineage>
        <taxon>Eukaryota</taxon>
        <taxon>Discoba</taxon>
        <taxon>Heterolobosea</taxon>
        <taxon>Tetramitia</taxon>
        <taxon>Eutetramitia</taxon>
        <taxon>Acrasidae</taxon>
        <taxon>Acrasis</taxon>
    </lineage>
</organism>
<dbReference type="GO" id="GO:0005524">
    <property type="term" value="F:ATP binding"/>
    <property type="evidence" value="ECO:0007669"/>
    <property type="project" value="InterPro"/>
</dbReference>
<keyword evidence="3" id="KW-0131">Cell cycle</keyword>
<dbReference type="InterPro" id="IPR003960">
    <property type="entry name" value="ATPase_AAA_CS"/>
</dbReference>
<dbReference type="PROSITE" id="PS00675">
    <property type="entry name" value="SIGMA54_INTERACT_1"/>
    <property type="match status" value="1"/>
</dbReference>
<dbReference type="FunFam" id="3.40.50.300:FF:001921">
    <property type="entry name" value="AAA ATPase domain-containing protein"/>
    <property type="match status" value="1"/>
</dbReference>
<reference evidence="3 4" key="1">
    <citation type="submission" date="2024-03" db="EMBL/GenBank/DDBJ databases">
        <title>The Acrasis kona genome and developmental transcriptomes reveal deep origins of eukaryotic multicellular pathways.</title>
        <authorList>
            <person name="Sheikh S."/>
            <person name="Fu C.-J."/>
            <person name="Brown M.W."/>
            <person name="Baldauf S.L."/>
        </authorList>
    </citation>
    <scope>NUCLEOTIDE SEQUENCE [LARGE SCALE GENOMIC DNA]</scope>
    <source>
        <strain evidence="3 4">ATCC MYA-3509</strain>
    </source>
</reference>
<dbReference type="Pfam" id="PF00004">
    <property type="entry name" value="AAA"/>
    <property type="match status" value="2"/>
</dbReference>
<sequence length="707" mass="78812">MSLKQKKPDRRGSNASSAPSDVSVDSKRGILRNIINVIDDSNNGTNGNPQNVVWFDLRTIKQYNLKIGQYIHVKLSSDNKEIKYERIAAKIDCDCNMRSKSVCVSELLMHNLQLDIHLEVASAPTRTLLIYLHTLKHHSQFELSNIIKIIPEVPLGNIFTKHVEECLLSNEDVVYQLDCLFIVYMCEKCIHFKIKSDQDGQPLNFRLSSLSKIKITNPLASDSKSSVNLTSGYKNTLLQIQDLIVKTQTTGILLVGESGSGKSHLVKSLMSTLGSCMKIIHADFTSDPSLADPSKIKSMFDVCVESELKHSIIIIDALNALDLHSQIHQLVTCMDIFSHTRKVTVIGIADKVTQVDSLFRRVGRFEYEFELKVPDSATRMKLLSDMIPNINKIDANVLVDATQGFIAADLLRLSELVNRSFLMGDADCNSLIRSFKPSSHTRLDDSSKLPSITLSDLAGIDNIKEQLRVSVLLPLQKPREYIRLGVPPPRGILLYGPPGVGKTTLACAIARECGVNFVNVTCPDIMSKYVGQSSRTLSNLFAKARSSSPCILFFDQFESLARKRGTDGSESQSADRTLSTLLIEMDGISKHNADQHVIVLCATSRIDLLDPAVLRPGRIDVHIKIPLPDQSARRSILEVKSKGVPILDRENVIKNYVDKTEGWDGSRLENLCREAAMMCLRSDINNKKITSEFFEKAFDQLNKKSDK</sequence>
<dbReference type="InterPro" id="IPR050168">
    <property type="entry name" value="AAA_ATPase_domain"/>
</dbReference>
<dbReference type="AlphaFoldDB" id="A0AAW2ZI00"/>
<feature type="compositionally biased region" description="Low complexity" evidence="1">
    <location>
        <begin position="13"/>
        <end position="23"/>
    </location>
</feature>
<dbReference type="Proteomes" id="UP001431209">
    <property type="component" value="Unassembled WGS sequence"/>
</dbReference>
<proteinExistence type="predicted"/>